<feature type="chain" id="PRO_5002777101" description="Porin domain-containing protein" evidence="1">
    <location>
        <begin position="35"/>
        <end position="503"/>
    </location>
</feature>
<evidence type="ECO:0000256" key="1">
    <source>
        <dbReference type="SAM" id="SignalP"/>
    </source>
</evidence>
<name>B2IGW7_BEII9</name>
<reference evidence="3" key="1">
    <citation type="submission" date="2008-03" db="EMBL/GenBank/DDBJ databases">
        <title>Complete sequence of chromosome of Beijerinckia indica subsp. indica ATCC 9039.</title>
        <authorList>
            <consortium name="US DOE Joint Genome Institute"/>
            <person name="Copeland A."/>
            <person name="Lucas S."/>
            <person name="Lapidus A."/>
            <person name="Glavina del Rio T."/>
            <person name="Dalin E."/>
            <person name="Tice H."/>
            <person name="Bruce D."/>
            <person name="Goodwin L."/>
            <person name="Pitluck S."/>
            <person name="LaButti K."/>
            <person name="Schmutz J."/>
            <person name="Larimer F."/>
            <person name="Land M."/>
            <person name="Hauser L."/>
            <person name="Kyrpides N."/>
            <person name="Mikhailova N."/>
            <person name="Dunfield P.F."/>
            <person name="Dedysh S.N."/>
            <person name="Liesack W."/>
            <person name="Saw J.H."/>
            <person name="Alam M."/>
            <person name="Chen Y."/>
            <person name="Murrell J.C."/>
            <person name="Richardson P."/>
        </authorList>
    </citation>
    <scope>NUCLEOTIDE SEQUENCE [LARGE SCALE GENOMIC DNA]</scope>
    <source>
        <strain evidence="3">ATCC 9039 / DSM 1715 / NCIMB 8712</strain>
    </source>
</reference>
<feature type="signal peptide" evidence="1">
    <location>
        <begin position="1"/>
        <end position="34"/>
    </location>
</feature>
<organism evidence="2 3">
    <name type="scientific">Beijerinckia indica subsp. indica (strain ATCC 9039 / DSM 1715 / NCIMB 8712)</name>
    <dbReference type="NCBI Taxonomy" id="395963"/>
    <lineage>
        <taxon>Bacteria</taxon>
        <taxon>Pseudomonadati</taxon>
        <taxon>Pseudomonadota</taxon>
        <taxon>Alphaproteobacteria</taxon>
        <taxon>Hyphomicrobiales</taxon>
        <taxon>Beijerinckiaceae</taxon>
        <taxon>Beijerinckia</taxon>
    </lineage>
</organism>
<dbReference type="OrthoDB" id="8735103at2"/>
<reference evidence="2 3" key="2">
    <citation type="journal article" date="2010" name="J. Bacteriol.">
        <title>Complete genome sequence of Beijerinckia indica subsp. indica.</title>
        <authorList>
            <person name="Tamas I."/>
            <person name="Dedysh S.N."/>
            <person name="Liesack W."/>
            <person name="Stott M.B."/>
            <person name="Alam M."/>
            <person name="Murrell J.C."/>
            <person name="Dunfield P.F."/>
        </authorList>
    </citation>
    <scope>NUCLEOTIDE SEQUENCE [LARGE SCALE GENOMIC DNA]</scope>
    <source>
        <strain evidence="3">ATCC 9039 / DSM 1715 / NCIMB 8712</strain>
    </source>
</reference>
<keyword evidence="3" id="KW-1185">Reference proteome</keyword>
<gene>
    <name evidence="2" type="ordered locus">Bind_3661</name>
</gene>
<dbReference type="HOGENOM" id="CLU_032382_0_0_5"/>
<protein>
    <recommendedName>
        <fullName evidence="4">Porin domain-containing protein</fullName>
    </recommendedName>
</protein>
<dbReference type="STRING" id="395963.Bind_3661"/>
<dbReference type="SUPFAM" id="SSF56935">
    <property type="entry name" value="Porins"/>
    <property type="match status" value="1"/>
</dbReference>
<evidence type="ECO:0000313" key="2">
    <source>
        <dbReference type="EMBL" id="ACB97213.1"/>
    </source>
</evidence>
<dbReference type="Proteomes" id="UP000001695">
    <property type="component" value="Chromosome"/>
</dbReference>
<evidence type="ECO:0008006" key="4">
    <source>
        <dbReference type="Google" id="ProtNLM"/>
    </source>
</evidence>
<evidence type="ECO:0000313" key="3">
    <source>
        <dbReference type="Proteomes" id="UP000001695"/>
    </source>
</evidence>
<accession>B2IGW7</accession>
<sequence>MFRDCFSSSRRDHKRSVFLAGLVAATLSSAPAFADVTDELLEQLRAKGVLTKGEFHKLKARHAAEVQQKEQQKYAAPPGRKVVTKEGVIVVPDDRYVTRLDKGIGVRIGEVDVKLSGDLSFFATNGFKTQGDAVVAGGIAGAASGSHVNNASSIQAGLLPSALVVSLATHQMGYDLGFTLGLYTSGTNTHPGTFNANDAGSAVALGTPGIDLRQVFGTIGTPDFGTVKIGRDLGLFGADAILFDQTLLGSGSLLATASPHNTTFGRIGVGYVYADWIPQVTYISPEFYGFTFSIGAFSPYQQFNSTGLSGTMTAHDQPGFQARLKYVGQLTPDLKLTAWVDGLTQQHRTEVGDAVFLTPGTNIRTSAVDGGLKFDLGALSLVGYGYYGSGLGTTGLYYDGISIDGQKRNSSGFYGQAAYTFDGRFTVGGSYGASYLDANWIDYQPGFGNGTLVHSNSSWIGFGRYKLTDWVNIQGEYIHTISRNALGGSLSSDAFVIGTTFFF</sequence>
<dbReference type="KEGG" id="bid:Bind_3661"/>
<keyword evidence="1" id="KW-0732">Signal</keyword>
<dbReference type="AlphaFoldDB" id="B2IGW7"/>
<proteinExistence type="predicted"/>
<dbReference type="EMBL" id="CP001016">
    <property type="protein sequence ID" value="ACB97213.1"/>
    <property type="molecule type" value="Genomic_DNA"/>
</dbReference>
<dbReference type="eggNOG" id="COG3203">
    <property type="taxonomic scope" value="Bacteria"/>
</dbReference>